<keyword evidence="2" id="KW-1185">Reference proteome</keyword>
<organism evidence="1 2">
    <name type="scientific">Acanthoscelides obtectus</name>
    <name type="common">Bean weevil</name>
    <name type="synonym">Bruchus obtectus</name>
    <dbReference type="NCBI Taxonomy" id="200917"/>
    <lineage>
        <taxon>Eukaryota</taxon>
        <taxon>Metazoa</taxon>
        <taxon>Ecdysozoa</taxon>
        <taxon>Arthropoda</taxon>
        <taxon>Hexapoda</taxon>
        <taxon>Insecta</taxon>
        <taxon>Pterygota</taxon>
        <taxon>Neoptera</taxon>
        <taxon>Endopterygota</taxon>
        <taxon>Coleoptera</taxon>
        <taxon>Polyphaga</taxon>
        <taxon>Cucujiformia</taxon>
        <taxon>Chrysomeloidea</taxon>
        <taxon>Chrysomelidae</taxon>
        <taxon>Bruchinae</taxon>
        <taxon>Bruchini</taxon>
        <taxon>Acanthoscelides</taxon>
    </lineage>
</organism>
<sequence>MKSHRLTMESKILTYLWIINGYQILHTLRKILKRMC</sequence>
<dbReference type="EMBL" id="CAKOFQ010007585">
    <property type="protein sequence ID" value="CAH2004330.1"/>
    <property type="molecule type" value="Genomic_DNA"/>
</dbReference>
<comment type="caution">
    <text evidence="1">The sequence shown here is derived from an EMBL/GenBank/DDBJ whole genome shotgun (WGS) entry which is preliminary data.</text>
</comment>
<proteinExistence type="predicted"/>
<reference evidence="1" key="1">
    <citation type="submission" date="2022-03" db="EMBL/GenBank/DDBJ databases">
        <authorList>
            <person name="Sayadi A."/>
        </authorList>
    </citation>
    <scope>NUCLEOTIDE SEQUENCE</scope>
</reference>
<protein>
    <submittedName>
        <fullName evidence="1">Uncharacterized protein</fullName>
    </submittedName>
</protein>
<gene>
    <name evidence="1" type="ORF">ACAOBT_LOCUS27928</name>
</gene>
<evidence type="ECO:0000313" key="2">
    <source>
        <dbReference type="Proteomes" id="UP001152888"/>
    </source>
</evidence>
<dbReference type="Proteomes" id="UP001152888">
    <property type="component" value="Unassembled WGS sequence"/>
</dbReference>
<name>A0A9P0M3U5_ACAOB</name>
<dbReference type="AlphaFoldDB" id="A0A9P0M3U5"/>
<evidence type="ECO:0000313" key="1">
    <source>
        <dbReference type="EMBL" id="CAH2004330.1"/>
    </source>
</evidence>
<accession>A0A9P0M3U5</accession>